<dbReference type="Pfam" id="PF01612">
    <property type="entry name" value="DNA_pol_A_exo1"/>
    <property type="match status" value="1"/>
</dbReference>
<gene>
    <name evidence="11" type="ORF">C8F04DRAFT_1183238</name>
</gene>
<comment type="subcellular location">
    <subcellularLocation>
        <location evidence="1">Nucleus</location>
    </subcellularLocation>
</comment>
<dbReference type="Proteomes" id="UP001218188">
    <property type="component" value="Unassembled WGS sequence"/>
</dbReference>
<keyword evidence="5" id="KW-0269">Exonuclease</keyword>
<dbReference type="InterPro" id="IPR012337">
    <property type="entry name" value="RNaseH-like_sf"/>
</dbReference>
<evidence type="ECO:0000313" key="11">
    <source>
        <dbReference type="EMBL" id="KAJ7034424.1"/>
    </source>
</evidence>
<keyword evidence="4" id="KW-0378">Hydrolase</keyword>
<keyword evidence="6" id="KW-0460">Magnesium</keyword>
<comment type="caution">
    <text evidence="11">The sequence shown here is derived from an EMBL/GenBank/DDBJ whole genome shotgun (WGS) entry which is preliminary data.</text>
</comment>
<evidence type="ECO:0000256" key="6">
    <source>
        <dbReference type="ARBA" id="ARBA00022842"/>
    </source>
</evidence>
<evidence type="ECO:0000256" key="4">
    <source>
        <dbReference type="ARBA" id="ARBA00022801"/>
    </source>
</evidence>
<proteinExistence type="predicted"/>
<sequence>MQSTESIRTYYAAKRDAAVLPPYRQNSVFRYIADEGEANNALRKIQQGKIGFDTEQCERRGSVPVGPPATIHHIDWADAILCVIQLAIPGCVYIVDVKPIPKELVRILTSRDIWKTGCGLINDVNVLYQETGLQVQGLIDVGMMVKFANAEKYGEQDSGGLSLEKCVEETFGELLDKNHRYGFKWDEVITPDELKYAGLDAQASLELYFPAADALLEKSSKIRTVIHRDWYTFHSLKGKPQQMPVVPERKISRVLKL</sequence>
<dbReference type="InterPro" id="IPR002562">
    <property type="entry name" value="3'-5'_exonuclease_dom"/>
</dbReference>
<dbReference type="PANTHER" id="PTHR13620:SF109">
    <property type="entry name" value="3'-5' EXONUCLEASE"/>
    <property type="match status" value="1"/>
</dbReference>
<evidence type="ECO:0000256" key="2">
    <source>
        <dbReference type="ARBA" id="ARBA00022722"/>
    </source>
</evidence>
<feature type="domain" description="3'-5' exonuclease" evidence="10">
    <location>
        <begin position="31"/>
        <end position="208"/>
    </location>
</feature>
<organism evidence="11 12">
    <name type="scientific">Mycena alexandri</name>
    <dbReference type="NCBI Taxonomy" id="1745969"/>
    <lineage>
        <taxon>Eukaryota</taxon>
        <taxon>Fungi</taxon>
        <taxon>Dikarya</taxon>
        <taxon>Basidiomycota</taxon>
        <taxon>Agaricomycotina</taxon>
        <taxon>Agaricomycetes</taxon>
        <taxon>Agaricomycetidae</taxon>
        <taxon>Agaricales</taxon>
        <taxon>Marasmiineae</taxon>
        <taxon>Mycenaceae</taxon>
        <taxon>Mycena</taxon>
    </lineage>
</organism>
<reference evidence="11" key="1">
    <citation type="submission" date="2023-03" db="EMBL/GenBank/DDBJ databases">
        <title>Massive genome expansion in bonnet fungi (Mycena s.s.) driven by repeated elements and novel gene families across ecological guilds.</title>
        <authorList>
            <consortium name="Lawrence Berkeley National Laboratory"/>
            <person name="Harder C.B."/>
            <person name="Miyauchi S."/>
            <person name="Viragh M."/>
            <person name="Kuo A."/>
            <person name="Thoen E."/>
            <person name="Andreopoulos B."/>
            <person name="Lu D."/>
            <person name="Skrede I."/>
            <person name="Drula E."/>
            <person name="Henrissat B."/>
            <person name="Morin E."/>
            <person name="Kohler A."/>
            <person name="Barry K."/>
            <person name="LaButti K."/>
            <person name="Morin E."/>
            <person name="Salamov A."/>
            <person name="Lipzen A."/>
            <person name="Mereny Z."/>
            <person name="Hegedus B."/>
            <person name="Baldrian P."/>
            <person name="Stursova M."/>
            <person name="Weitz H."/>
            <person name="Taylor A."/>
            <person name="Grigoriev I.V."/>
            <person name="Nagy L.G."/>
            <person name="Martin F."/>
            <person name="Kauserud H."/>
        </authorList>
    </citation>
    <scope>NUCLEOTIDE SEQUENCE</scope>
    <source>
        <strain evidence="11">CBHHK200</strain>
    </source>
</reference>
<dbReference type="AlphaFoldDB" id="A0AAD6SVG1"/>
<dbReference type="InterPro" id="IPR051132">
    <property type="entry name" value="3-5_Exonuclease_domain"/>
</dbReference>
<evidence type="ECO:0000256" key="8">
    <source>
        <dbReference type="ARBA" id="ARBA00040531"/>
    </source>
</evidence>
<evidence type="ECO:0000313" key="12">
    <source>
        <dbReference type="Proteomes" id="UP001218188"/>
    </source>
</evidence>
<dbReference type="InterPro" id="IPR036397">
    <property type="entry name" value="RNaseH_sf"/>
</dbReference>
<dbReference type="GO" id="GO:0003676">
    <property type="term" value="F:nucleic acid binding"/>
    <property type="evidence" value="ECO:0007669"/>
    <property type="project" value="InterPro"/>
</dbReference>
<evidence type="ECO:0000256" key="9">
    <source>
        <dbReference type="ARBA" id="ARBA00042761"/>
    </source>
</evidence>
<keyword evidence="12" id="KW-1185">Reference proteome</keyword>
<dbReference type="PANTHER" id="PTHR13620">
    <property type="entry name" value="3-5 EXONUCLEASE"/>
    <property type="match status" value="1"/>
</dbReference>
<dbReference type="GO" id="GO:0005634">
    <property type="term" value="C:nucleus"/>
    <property type="evidence" value="ECO:0007669"/>
    <property type="project" value="UniProtKB-SubCell"/>
</dbReference>
<name>A0AAD6SVG1_9AGAR</name>
<dbReference type="GO" id="GO:0046872">
    <property type="term" value="F:metal ion binding"/>
    <property type="evidence" value="ECO:0007669"/>
    <property type="project" value="UniProtKB-KW"/>
</dbReference>
<dbReference type="GO" id="GO:0008408">
    <property type="term" value="F:3'-5' exonuclease activity"/>
    <property type="evidence" value="ECO:0007669"/>
    <property type="project" value="InterPro"/>
</dbReference>
<dbReference type="SUPFAM" id="SSF53098">
    <property type="entry name" value="Ribonuclease H-like"/>
    <property type="match status" value="1"/>
</dbReference>
<evidence type="ECO:0000256" key="7">
    <source>
        <dbReference type="ARBA" id="ARBA00023242"/>
    </source>
</evidence>
<keyword evidence="2" id="KW-0540">Nuclease</keyword>
<evidence type="ECO:0000256" key="1">
    <source>
        <dbReference type="ARBA" id="ARBA00004123"/>
    </source>
</evidence>
<dbReference type="Gene3D" id="3.30.420.10">
    <property type="entry name" value="Ribonuclease H-like superfamily/Ribonuclease H"/>
    <property type="match status" value="1"/>
</dbReference>
<dbReference type="EMBL" id="JARJCM010000057">
    <property type="protein sequence ID" value="KAJ7034424.1"/>
    <property type="molecule type" value="Genomic_DNA"/>
</dbReference>
<accession>A0AAD6SVG1</accession>
<evidence type="ECO:0000256" key="5">
    <source>
        <dbReference type="ARBA" id="ARBA00022839"/>
    </source>
</evidence>
<evidence type="ECO:0000256" key="3">
    <source>
        <dbReference type="ARBA" id="ARBA00022723"/>
    </source>
</evidence>
<keyword evidence="3" id="KW-0479">Metal-binding</keyword>
<evidence type="ECO:0000259" key="10">
    <source>
        <dbReference type="Pfam" id="PF01612"/>
    </source>
</evidence>
<dbReference type="GO" id="GO:0006139">
    <property type="term" value="P:nucleobase-containing compound metabolic process"/>
    <property type="evidence" value="ECO:0007669"/>
    <property type="project" value="InterPro"/>
</dbReference>
<protein>
    <recommendedName>
        <fullName evidence="8">3'-5' exonuclease</fullName>
    </recommendedName>
    <alternativeName>
        <fullName evidence="9">Werner Syndrome-like exonuclease</fullName>
    </alternativeName>
</protein>
<keyword evidence="7" id="KW-0539">Nucleus</keyword>